<evidence type="ECO:0000256" key="1">
    <source>
        <dbReference type="SAM" id="Coils"/>
    </source>
</evidence>
<name>A0A0S2TB96_9GAMM</name>
<dbReference type="KEGG" id="tee:Tel_04330"/>
<dbReference type="EMBL" id="CP013099">
    <property type="protein sequence ID" value="ALP52432.1"/>
    <property type="molecule type" value="Genomic_DNA"/>
</dbReference>
<dbReference type="AlphaFoldDB" id="A0A0S2TB96"/>
<keyword evidence="3" id="KW-1185">Reference proteome</keyword>
<sequence length="98" mass="11018">MDNQALNKELDQVKSDLSDLREDMATLLQTMKASGVAQGQEYYDRAYDSARRTGEAIRDRAEDTYDAIGREVEQRPLTSVLAAFATGFAVGMILDRRR</sequence>
<organism evidence="2 3">
    <name type="scientific">Candidatus Tenderia electrophaga</name>
    <dbReference type="NCBI Taxonomy" id="1748243"/>
    <lineage>
        <taxon>Bacteria</taxon>
        <taxon>Pseudomonadati</taxon>
        <taxon>Pseudomonadota</taxon>
        <taxon>Gammaproteobacteria</taxon>
        <taxon>Candidatus Tenderiales</taxon>
        <taxon>Candidatus Tenderiaceae</taxon>
        <taxon>Candidatus Tenderia</taxon>
    </lineage>
</organism>
<dbReference type="STRING" id="1748243.Tel_04330"/>
<evidence type="ECO:0000313" key="2">
    <source>
        <dbReference type="EMBL" id="ALP52432.1"/>
    </source>
</evidence>
<evidence type="ECO:0000313" key="3">
    <source>
        <dbReference type="Proteomes" id="UP000055136"/>
    </source>
</evidence>
<proteinExistence type="predicted"/>
<accession>A0A0S2TB96</accession>
<evidence type="ECO:0008006" key="4">
    <source>
        <dbReference type="Google" id="ProtNLM"/>
    </source>
</evidence>
<feature type="coiled-coil region" evidence="1">
    <location>
        <begin position="3"/>
        <end position="30"/>
    </location>
</feature>
<reference evidence="2" key="1">
    <citation type="submission" date="2015-10" db="EMBL/GenBank/DDBJ databases">
        <title>Description of Candidatus Tenderia electrophaga gen. nov, sp. nov., an Uncultivated Electroautotroph from a Biocathode Enrichment.</title>
        <authorList>
            <person name="Eddie B.J."/>
            <person name="Malanoski A.P."/>
            <person name="Wang Z."/>
            <person name="Hall R.J."/>
            <person name="Oh S.D."/>
            <person name="Heiner C."/>
            <person name="Lin B."/>
            <person name="Strycharz-Glaven S.M."/>
        </authorList>
    </citation>
    <scope>NUCLEOTIDE SEQUENCE [LARGE SCALE GENOMIC DNA]</scope>
    <source>
        <strain evidence="2">NRL1</strain>
    </source>
</reference>
<gene>
    <name evidence="2" type="ORF">Tel_04330</name>
</gene>
<dbReference type="Proteomes" id="UP000055136">
    <property type="component" value="Chromosome"/>
</dbReference>
<protein>
    <recommendedName>
        <fullName evidence="4">DUF883 domain-containing protein</fullName>
    </recommendedName>
</protein>
<keyword evidence="1" id="KW-0175">Coiled coil</keyword>